<proteinExistence type="predicted"/>
<organism evidence="1 2">
    <name type="scientific">Candidatus Rhabdochlamydia oedothoracis</name>
    <dbReference type="NCBI Taxonomy" id="2720720"/>
    <lineage>
        <taxon>Bacteria</taxon>
        <taxon>Pseudomonadati</taxon>
        <taxon>Chlamydiota</taxon>
        <taxon>Chlamydiia</taxon>
        <taxon>Parachlamydiales</taxon>
        <taxon>Candidatus Rhabdochlamydiaceae</taxon>
        <taxon>Candidatus Rhabdochlamydia</taxon>
    </lineage>
</organism>
<evidence type="ECO:0000313" key="2">
    <source>
        <dbReference type="Proteomes" id="UP000826014"/>
    </source>
</evidence>
<name>A0ABX8V0V9_9BACT</name>
<protein>
    <submittedName>
        <fullName evidence="1">Uncharacterized protein</fullName>
    </submittedName>
</protein>
<dbReference type="RefSeq" id="WP_215217254.1">
    <property type="nucleotide sequence ID" value="NZ_CP075587.1"/>
</dbReference>
<accession>A0ABX8V0V9</accession>
<evidence type="ECO:0000313" key="1">
    <source>
        <dbReference type="EMBL" id="QYF48801.1"/>
    </source>
</evidence>
<gene>
    <name evidence="1" type="ORF">RHABOEDO_001019</name>
</gene>
<sequence length="716" mass="81209">MNYINCIQHSIFSSETDYHCYDLDLPEALGEDSKLRRIAMAIIPFVALYRPVGTALSLGMGSCRVIGHLKLALDHEGKKEWKSLSKEVAQTTLAIVSLTSSILNIKMGQLLTCSIDTAQGTYSIIYYTLKGKYDRATEETLQTLASGLYVAFTLTGSLEIILLSVLFQTALQLYQMKEEISKEHYIEAAAKLGMAAMRLNQANNYRGLIQKRNALFALQKYQSLISQAMKGKSARHLLHHNLIDLNGKIDENKVSLSNQEKEYDFGSHFHGYGKGLVKGANLAFRKVVIDGKELTECEFKVNHVFREKLQETINQLQKFKASEIRDILQLTGSHAKSLVIEKYKEDFKGKDSFKEIYQIAASGLGQISIGASRDNSPNTFDQVVILVDVGKTLFDLHELLSLMNLDTALISSSKDDLDRLKMGHLFRIFFPREATSFERSENFFSLSTQELLDKMIEKSPQMKEVYNRYFDQIEEAEILPGRIRYKIKGLTDEIQKLGGRTLTAALTGAYSMQDLYQRVASMLSMGMLSQEIRDKYKVGERGLGGSYDAGGADSVFTQMLTSKDEIPGGFDISNLYYQSIVRVLISLDALETGTYQHFDDDLGVRLTDENKSPMSYFFNGTYPNRPSISEFTTMIQQKRPDNDNWNSHEIMLKERIDPSYFEGFLVNDEKTRNELLNRLRTCNLIQKDSLSRETIQGRLVEDFIRVSPLNFRASVY</sequence>
<reference evidence="1 2" key="1">
    <citation type="journal article" date="2022" name="bioRxiv">
        <title>Ecology and evolution of chlamydial symbionts of arthropods.</title>
        <authorList>
            <person name="Halter T."/>
            <person name="Koestlbacher S."/>
            <person name="Collingro A."/>
            <person name="Sixt B.S."/>
            <person name="Toenshoff E.R."/>
            <person name="Hendrickx F."/>
            <person name="Kostanjsek R."/>
            <person name="Horn M."/>
        </authorList>
    </citation>
    <scope>NUCLEOTIDE SEQUENCE [LARGE SCALE GENOMIC DNA]</scope>
    <source>
        <strain evidence="1">W744xW776</strain>
    </source>
</reference>
<dbReference type="Proteomes" id="UP000826014">
    <property type="component" value="Chromosome"/>
</dbReference>
<keyword evidence="2" id="KW-1185">Reference proteome</keyword>
<dbReference type="EMBL" id="CP075587">
    <property type="protein sequence ID" value="QYF48801.1"/>
    <property type="molecule type" value="Genomic_DNA"/>
</dbReference>